<dbReference type="InterPro" id="IPR011528">
    <property type="entry name" value="NERD"/>
</dbReference>
<gene>
    <name evidence="2" type="ORF">GCM10009811_18340</name>
</gene>
<organism evidence="2 3">
    <name type="scientific">Nostocoides veronense</name>
    <dbReference type="NCBI Taxonomy" id="330836"/>
    <lineage>
        <taxon>Bacteria</taxon>
        <taxon>Bacillati</taxon>
        <taxon>Actinomycetota</taxon>
        <taxon>Actinomycetes</taxon>
        <taxon>Micrococcales</taxon>
        <taxon>Intrasporangiaceae</taxon>
        <taxon>Nostocoides</taxon>
    </lineage>
</organism>
<evidence type="ECO:0000259" key="1">
    <source>
        <dbReference type="PROSITE" id="PS50965"/>
    </source>
</evidence>
<comment type="caution">
    <text evidence="2">The sequence shown here is derived from an EMBL/GenBank/DDBJ whole genome shotgun (WGS) entry which is preliminary data.</text>
</comment>
<name>A0ABN2LMP6_9MICO</name>
<evidence type="ECO:0000313" key="3">
    <source>
        <dbReference type="Proteomes" id="UP001499938"/>
    </source>
</evidence>
<feature type="domain" description="NERD" evidence="1">
    <location>
        <begin position="149"/>
        <end position="188"/>
    </location>
</feature>
<protein>
    <recommendedName>
        <fullName evidence="1">NERD domain-containing protein</fullName>
    </recommendedName>
</protein>
<dbReference type="Proteomes" id="UP001499938">
    <property type="component" value="Unassembled WGS sequence"/>
</dbReference>
<sequence>MDGGTNEKRMRLRYAGTCRICGLRILAKAEAVYERPTKTVRCISHDVNAPVEPAVARPVESTVTKVEEPVVARVVEPAVVDDGEPAVVEAGETPVAEVIDPGTPGASARREFERRKTRHEERVRTSHPKLGGLILALSDEKQSTTAWDVGAVGEERLGRDLDRLASATVRLLHDRRIPRSKANIDHLG</sequence>
<dbReference type="EMBL" id="BAAAPO010000027">
    <property type="protein sequence ID" value="GAA1793914.1"/>
    <property type="molecule type" value="Genomic_DNA"/>
</dbReference>
<keyword evidence="3" id="KW-1185">Reference proteome</keyword>
<reference evidence="3" key="1">
    <citation type="journal article" date="2019" name="Int. J. Syst. Evol. Microbiol.">
        <title>The Global Catalogue of Microorganisms (GCM) 10K type strain sequencing project: providing services to taxonomists for standard genome sequencing and annotation.</title>
        <authorList>
            <consortium name="The Broad Institute Genomics Platform"/>
            <consortium name="The Broad Institute Genome Sequencing Center for Infectious Disease"/>
            <person name="Wu L."/>
            <person name="Ma J."/>
        </authorList>
    </citation>
    <scope>NUCLEOTIDE SEQUENCE [LARGE SCALE GENOMIC DNA]</scope>
    <source>
        <strain evidence="3">JCM 15592</strain>
    </source>
</reference>
<proteinExistence type="predicted"/>
<accession>A0ABN2LMP6</accession>
<dbReference type="PROSITE" id="PS50965">
    <property type="entry name" value="NERD"/>
    <property type="match status" value="1"/>
</dbReference>
<dbReference type="RefSeq" id="WP_344083936.1">
    <property type="nucleotide sequence ID" value="NZ_BAAAPO010000027.1"/>
</dbReference>
<evidence type="ECO:0000313" key="2">
    <source>
        <dbReference type="EMBL" id="GAA1793914.1"/>
    </source>
</evidence>